<evidence type="ECO:0000313" key="8">
    <source>
        <dbReference type="Proteomes" id="UP000639643"/>
    </source>
</evidence>
<dbReference type="InterPro" id="IPR002893">
    <property type="entry name" value="Znf_MYND"/>
</dbReference>
<keyword evidence="2 4" id="KW-0863">Zinc-finger</keyword>
<dbReference type="PROSITE" id="PS50865">
    <property type="entry name" value="ZF_MYND_2"/>
    <property type="match status" value="1"/>
</dbReference>
<dbReference type="EMBL" id="WIGM01000446">
    <property type="protein sequence ID" value="KAF6824980.1"/>
    <property type="molecule type" value="Genomic_DNA"/>
</dbReference>
<evidence type="ECO:0000256" key="1">
    <source>
        <dbReference type="ARBA" id="ARBA00022723"/>
    </source>
</evidence>
<feature type="domain" description="MYND-type" evidence="6">
    <location>
        <begin position="5"/>
        <end position="42"/>
    </location>
</feature>
<dbReference type="SUPFAM" id="SSF144232">
    <property type="entry name" value="HIT/MYND zinc finger-like"/>
    <property type="match status" value="1"/>
</dbReference>
<reference evidence="7" key="1">
    <citation type="journal article" date="2020" name="Phytopathology">
        <title>Genome Sequence Resources of Colletotrichum truncatum, C. plurivorum, C. musicola, and C. sojae: Four Species Pathogenic to Soybean (Glycine max).</title>
        <authorList>
            <person name="Rogerio F."/>
            <person name="Boufleur T.R."/>
            <person name="Ciampi-Guillardi M."/>
            <person name="Sukno S.A."/>
            <person name="Thon M.R."/>
            <person name="Massola Junior N.S."/>
            <person name="Baroncelli R."/>
        </authorList>
    </citation>
    <scope>NUCLEOTIDE SEQUENCE</scope>
    <source>
        <strain evidence="7">LFN0074</strain>
    </source>
</reference>
<dbReference type="GO" id="GO:0008270">
    <property type="term" value="F:zinc ion binding"/>
    <property type="evidence" value="ECO:0007669"/>
    <property type="project" value="UniProtKB-KW"/>
</dbReference>
<name>A0A8H6K5A2_9PEZI</name>
<protein>
    <submittedName>
        <fullName evidence="7">Mynd domain-containing protein</fullName>
    </submittedName>
</protein>
<proteinExistence type="predicted"/>
<sequence length="250" mass="28165">MPGKCHKCQTDFTEPSTCERCDVEYCSRKCQINDWKTHKKRCARTRGAPAPAPETGSTRYDPGARKPSPRRGLDQPVVAPFTRLEEGTYLHDRPEIDVYRILVDTYRLRMEDNLKIDGTREPDCIYSPGQTDGLNGFRRFLGAAATKMRGRLLPPWWSEEKQKECEKLGAESGWYSLKSKITKADVIEHYGDDHFPMQLRMVGEFVWGTAPGGMNGTPMRQMLAMKESGSLPGTSFVHIDASSGDVNASR</sequence>
<evidence type="ECO:0000256" key="4">
    <source>
        <dbReference type="PROSITE-ProRule" id="PRU00134"/>
    </source>
</evidence>
<gene>
    <name evidence="7" type="ORF">CMUS01_10017</name>
</gene>
<feature type="region of interest" description="Disordered" evidence="5">
    <location>
        <begin position="38"/>
        <end position="75"/>
    </location>
</feature>
<organism evidence="7 8">
    <name type="scientific">Colletotrichum musicola</name>
    <dbReference type="NCBI Taxonomy" id="2175873"/>
    <lineage>
        <taxon>Eukaryota</taxon>
        <taxon>Fungi</taxon>
        <taxon>Dikarya</taxon>
        <taxon>Ascomycota</taxon>
        <taxon>Pezizomycotina</taxon>
        <taxon>Sordariomycetes</taxon>
        <taxon>Hypocreomycetidae</taxon>
        <taxon>Glomerellales</taxon>
        <taxon>Glomerellaceae</taxon>
        <taxon>Colletotrichum</taxon>
        <taxon>Colletotrichum orchidearum species complex</taxon>
    </lineage>
</organism>
<accession>A0A8H6K5A2</accession>
<keyword evidence="3" id="KW-0862">Zinc</keyword>
<comment type="caution">
    <text evidence="7">The sequence shown here is derived from an EMBL/GenBank/DDBJ whole genome shotgun (WGS) entry which is preliminary data.</text>
</comment>
<dbReference type="Proteomes" id="UP000639643">
    <property type="component" value="Unassembled WGS sequence"/>
</dbReference>
<evidence type="ECO:0000313" key="7">
    <source>
        <dbReference type="EMBL" id="KAF6824980.1"/>
    </source>
</evidence>
<evidence type="ECO:0000256" key="3">
    <source>
        <dbReference type="ARBA" id="ARBA00022833"/>
    </source>
</evidence>
<dbReference type="OrthoDB" id="432970at2759"/>
<keyword evidence="8" id="KW-1185">Reference proteome</keyword>
<dbReference type="Gene3D" id="6.10.140.2220">
    <property type="match status" value="1"/>
</dbReference>
<evidence type="ECO:0000256" key="2">
    <source>
        <dbReference type="ARBA" id="ARBA00022771"/>
    </source>
</evidence>
<evidence type="ECO:0000256" key="5">
    <source>
        <dbReference type="SAM" id="MobiDB-lite"/>
    </source>
</evidence>
<keyword evidence="1" id="KW-0479">Metal-binding</keyword>
<evidence type="ECO:0000259" key="6">
    <source>
        <dbReference type="PROSITE" id="PS50865"/>
    </source>
</evidence>
<dbReference type="AlphaFoldDB" id="A0A8H6K5A2"/>
<dbReference type="Pfam" id="PF01753">
    <property type="entry name" value="zf-MYND"/>
    <property type="match status" value="1"/>
</dbReference>